<evidence type="ECO:0000259" key="2">
    <source>
        <dbReference type="SMART" id="SM00460"/>
    </source>
</evidence>
<comment type="caution">
    <text evidence="3">The sequence shown here is derived from an EMBL/GenBank/DDBJ whole genome shotgun (WGS) entry which is preliminary data.</text>
</comment>
<evidence type="ECO:0000313" key="4">
    <source>
        <dbReference type="Proteomes" id="UP000049578"/>
    </source>
</evidence>
<dbReference type="GO" id="GO:0005737">
    <property type="term" value="C:cytoplasm"/>
    <property type="evidence" value="ECO:0007669"/>
    <property type="project" value="TreeGrafter"/>
</dbReference>
<reference evidence="3 4" key="1">
    <citation type="submission" date="2015-08" db="EMBL/GenBank/DDBJ databases">
        <title>Genome sequence of Streptococcus phocae subsp. phocae ATCC 51973T isolated from liver specimen obtained from seal.</title>
        <authorList>
            <person name="Avendano-Herrera R."/>
        </authorList>
    </citation>
    <scope>NUCLEOTIDE SEQUENCE [LARGE SCALE GENOMIC DNA]</scope>
    <source>
        <strain evidence="3 4">ATCC 51973</strain>
    </source>
</reference>
<dbReference type="InterPro" id="IPR038765">
    <property type="entry name" value="Papain-like_cys_pep_sf"/>
</dbReference>
<proteinExistence type="predicted"/>
<dbReference type="PROSITE" id="PS51257">
    <property type="entry name" value="PROKAR_LIPOPROTEIN"/>
    <property type="match status" value="1"/>
</dbReference>
<dbReference type="InterPro" id="IPR052557">
    <property type="entry name" value="CAP/Cytokinesis_protein"/>
</dbReference>
<dbReference type="AlphaFoldDB" id="A0A0P6SF89"/>
<dbReference type="SUPFAM" id="SSF54001">
    <property type="entry name" value="Cysteine proteinases"/>
    <property type="match status" value="1"/>
</dbReference>
<gene>
    <name evidence="3" type="ORF">AKK44_01830</name>
</gene>
<dbReference type="Proteomes" id="UP000049578">
    <property type="component" value="Unassembled WGS sequence"/>
</dbReference>
<dbReference type="PATRIC" id="fig|119224.3.peg.1540"/>
<dbReference type="InterPro" id="IPR002931">
    <property type="entry name" value="Transglutaminase-like"/>
</dbReference>
<evidence type="ECO:0000256" key="1">
    <source>
        <dbReference type="SAM" id="SignalP"/>
    </source>
</evidence>
<protein>
    <submittedName>
        <fullName evidence="3">S-layer protein</fullName>
    </submittedName>
</protein>
<accession>A0A0P6SF89</accession>
<dbReference type="PANTHER" id="PTHR46333:SF2">
    <property type="entry name" value="CYTOKINESIS PROTEIN 3"/>
    <property type="match status" value="1"/>
</dbReference>
<feature type="chain" id="PRO_5039408817" evidence="1">
    <location>
        <begin position="21"/>
        <end position="407"/>
    </location>
</feature>
<dbReference type="RefSeq" id="WP_054278257.1">
    <property type="nucleotide sequence ID" value="NZ_LHQM01000006.1"/>
</dbReference>
<dbReference type="Gene3D" id="3.10.620.30">
    <property type="match status" value="1"/>
</dbReference>
<dbReference type="STRING" id="119224.AKK44_01830"/>
<keyword evidence="4" id="KW-1185">Reference proteome</keyword>
<feature type="signal peptide" evidence="1">
    <location>
        <begin position="1"/>
        <end position="20"/>
    </location>
</feature>
<name>A0A0P6SF89_9STRE</name>
<dbReference type="Pfam" id="PF01841">
    <property type="entry name" value="Transglut_core"/>
    <property type="match status" value="1"/>
</dbReference>
<feature type="domain" description="Transglutaminase-like" evidence="2">
    <location>
        <begin position="196"/>
        <end position="258"/>
    </location>
</feature>
<organism evidence="3 4">
    <name type="scientific">Streptococcus phocae</name>
    <dbReference type="NCBI Taxonomy" id="119224"/>
    <lineage>
        <taxon>Bacteria</taxon>
        <taxon>Bacillati</taxon>
        <taxon>Bacillota</taxon>
        <taxon>Bacilli</taxon>
        <taxon>Lactobacillales</taxon>
        <taxon>Streptococcaceae</taxon>
        <taxon>Streptococcus</taxon>
    </lineage>
</organism>
<dbReference type="EMBL" id="LHQM01000006">
    <property type="protein sequence ID" value="KPJ23013.1"/>
    <property type="molecule type" value="Genomic_DNA"/>
</dbReference>
<evidence type="ECO:0000313" key="3">
    <source>
        <dbReference type="EMBL" id="KPJ23013.1"/>
    </source>
</evidence>
<sequence length="407" mass="46179">MKKNFLMLGLISLSLLSVTACSLTNPFAGAPQEDMVLSDKKRDKLHQLVASHYYYQQLDDAQKANYLLLYDSLSQFREVVSLSPASKASLIKTIDAFTMDNPAFFWVTTANYQLEMSDQVAFVTFDLPKDAPKIYQQLQAIGDDILSKAPAENDYERIKYFYDTIIQDTDYNQKAFQAYQSGDETLISSNQDIRSVLIDHLSVCNGYAQTFQFLCQKAGIPVAYIRGDVTSSQSKERYPHAWNAVKIDGNYYAVDTTWGDPVFDTQLSGQQQSLINYHFLCLPDQLLNQTHKASSNIAFNSSETFTSIWKIPKCSDDSLLYTKLNQSYFESFSQAQVLNSLSNQLAQKVPQISVQFANKASYDQLVADLEVHQTDYHQLFRQYFPDGASYAYSLMPDTYSVSFFPNA</sequence>
<dbReference type="PANTHER" id="PTHR46333">
    <property type="entry name" value="CYTOKINESIS PROTEIN 3"/>
    <property type="match status" value="1"/>
</dbReference>
<dbReference type="SMART" id="SM00460">
    <property type="entry name" value="TGc"/>
    <property type="match status" value="1"/>
</dbReference>
<keyword evidence="1" id="KW-0732">Signal</keyword>